<evidence type="ECO:0000313" key="1">
    <source>
        <dbReference type="EMBL" id="SHJ37304.1"/>
    </source>
</evidence>
<keyword evidence="2" id="KW-1185">Reference proteome</keyword>
<dbReference type="Proteomes" id="UP000184301">
    <property type="component" value="Unassembled WGS sequence"/>
</dbReference>
<dbReference type="OrthoDB" id="1667378at2"/>
<protein>
    <recommendedName>
        <fullName evidence="3">rRNA biogenesis protein rrp5</fullName>
    </recommendedName>
</protein>
<proteinExistence type="predicted"/>
<organism evidence="1 2">
    <name type="scientific">Hespellia stercorisuis DSM 15480</name>
    <dbReference type="NCBI Taxonomy" id="1121950"/>
    <lineage>
        <taxon>Bacteria</taxon>
        <taxon>Bacillati</taxon>
        <taxon>Bacillota</taxon>
        <taxon>Clostridia</taxon>
        <taxon>Lachnospirales</taxon>
        <taxon>Lachnospiraceae</taxon>
        <taxon>Hespellia</taxon>
    </lineage>
</organism>
<accession>A0A1M6IS87</accession>
<sequence length="124" mass="13235">MSHVKLMLDVIDGVCTVAESLQGLAGSLKILVEAFGSDEQPKIVAPVGKADVKAKTTAKQKAAPKEESKEKLPTLTEVRGILAEKSRSGKTAQVKELLIKHGADKLSDIKPEEYQSLLADVEGL</sequence>
<reference evidence="1 2" key="1">
    <citation type="submission" date="2016-11" db="EMBL/GenBank/DDBJ databases">
        <authorList>
            <person name="Jaros S."/>
            <person name="Januszkiewicz K."/>
            <person name="Wedrychowicz H."/>
        </authorList>
    </citation>
    <scope>NUCLEOTIDE SEQUENCE [LARGE SCALE GENOMIC DNA]</scope>
    <source>
        <strain evidence="1 2">DSM 15480</strain>
    </source>
</reference>
<evidence type="ECO:0008006" key="3">
    <source>
        <dbReference type="Google" id="ProtNLM"/>
    </source>
</evidence>
<name>A0A1M6IS87_9FIRM</name>
<dbReference type="STRING" id="1121950.SAMN02745243_00456"/>
<dbReference type="RefSeq" id="WP_073104427.1">
    <property type="nucleotide sequence ID" value="NZ_FQZY01000007.1"/>
</dbReference>
<dbReference type="EMBL" id="FQZY01000007">
    <property type="protein sequence ID" value="SHJ37304.1"/>
    <property type="molecule type" value="Genomic_DNA"/>
</dbReference>
<gene>
    <name evidence="1" type="ORF">SAMN02745243_00456</name>
</gene>
<evidence type="ECO:0000313" key="2">
    <source>
        <dbReference type="Proteomes" id="UP000184301"/>
    </source>
</evidence>
<dbReference type="AlphaFoldDB" id="A0A1M6IS87"/>